<comment type="caution">
    <text evidence="1">The sequence shown here is derived from an EMBL/GenBank/DDBJ whole genome shotgun (WGS) entry which is preliminary data.</text>
</comment>
<keyword evidence="2" id="KW-1185">Reference proteome</keyword>
<reference evidence="1 2" key="1">
    <citation type="submission" date="2019-03" db="EMBL/GenBank/DDBJ databases">
        <title>First draft genome of Liparis tanakae, snailfish: a comprehensive survey of snailfish specific genes.</title>
        <authorList>
            <person name="Kim W."/>
            <person name="Song I."/>
            <person name="Jeong J.-H."/>
            <person name="Kim D."/>
            <person name="Kim S."/>
            <person name="Ryu S."/>
            <person name="Song J.Y."/>
            <person name="Lee S.K."/>
        </authorList>
    </citation>
    <scope>NUCLEOTIDE SEQUENCE [LARGE SCALE GENOMIC DNA]</scope>
    <source>
        <tissue evidence="1">Muscle</tissue>
    </source>
</reference>
<protein>
    <submittedName>
        <fullName evidence="1">Uncharacterized protein</fullName>
    </submittedName>
</protein>
<dbReference type="EMBL" id="SRLO01021988">
    <property type="protein sequence ID" value="TNN22541.1"/>
    <property type="molecule type" value="Genomic_DNA"/>
</dbReference>
<dbReference type="AlphaFoldDB" id="A0A4Z2E1A2"/>
<accession>A0A4Z2E1A2</accession>
<evidence type="ECO:0000313" key="2">
    <source>
        <dbReference type="Proteomes" id="UP000314294"/>
    </source>
</evidence>
<sequence length="38" mass="4252">MLSFPFRNRLNSVVDVMGDFIGEALRNADLVDEQGLVI</sequence>
<organism evidence="1 2">
    <name type="scientific">Liparis tanakae</name>
    <name type="common">Tanaka's snailfish</name>
    <dbReference type="NCBI Taxonomy" id="230148"/>
    <lineage>
        <taxon>Eukaryota</taxon>
        <taxon>Metazoa</taxon>
        <taxon>Chordata</taxon>
        <taxon>Craniata</taxon>
        <taxon>Vertebrata</taxon>
        <taxon>Euteleostomi</taxon>
        <taxon>Actinopterygii</taxon>
        <taxon>Neopterygii</taxon>
        <taxon>Teleostei</taxon>
        <taxon>Neoteleostei</taxon>
        <taxon>Acanthomorphata</taxon>
        <taxon>Eupercaria</taxon>
        <taxon>Perciformes</taxon>
        <taxon>Cottioidei</taxon>
        <taxon>Cottales</taxon>
        <taxon>Liparidae</taxon>
        <taxon>Liparis</taxon>
    </lineage>
</organism>
<proteinExistence type="predicted"/>
<dbReference type="Proteomes" id="UP000314294">
    <property type="component" value="Unassembled WGS sequence"/>
</dbReference>
<evidence type="ECO:0000313" key="1">
    <source>
        <dbReference type="EMBL" id="TNN22541.1"/>
    </source>
</evidence>
<gene>
    <name evidence="1" type="ORF">EYF80_067345</name>
</gene>
<name>A0A4Z2E1A2_9TELE</name>